<proteinExistence type="predicted"/>
<evidence type="ECO:0000313" key="2">
    <source>
        <dbReference type="Proteomes" id="UP000011770"/>
    </source>
</evidence>
<evidence type="ECO:0000313" key="1">
    <source>
        <dbReference type="EMBL" id="EMF80972.1"/>
    </source>
</evidence>
<dbReference type="Proteomes" id="UP000011770">
    <property type="component" value="Unassembled WGS sequence"/>
</dbReference>
<name>M3FKP0_9LEPT</name>
<dbReference type="EMBL" id="AHOR02000042">
    <property type="protein sequence ID" value="EMF80972.1"/>
    <property type="molecule type" value="Genomic_DNA"/>
</dbReference>
<protein>
    <submittedName>
        <fullName evidence="1">Uncharacterized protein</fullName>
    </submittedName>
</protein>
<accession>M3FKP0</accession>
<dbReference type="AlphaFoldDB" id="M3FKP0"/>
<sequence>MYSYRWKWNSIGNNIEWANVHDKHNVKETLNSILIVSGKK</sequence>
<organism evidence="1 2">
    <name type="scientific">Leptospira weilii serovar Topaz str. LT2116</name>
    <dbReference type="NCBI Taxonomy" id="1088540"/>
    <lineage>
        <taxon>Bacteria</taxon>
        <taxon>Pseudomonadati</taxon>
        <taxon>Spirochaetota</taxon>
        <taxon>Spirochaetia</taxon>
        <taxon>Leptospirales</taxon>
        <taxon>Leptospiraceae</taxon>
        <taxon>Leptospira</taxon>
    </lineage>
</organism>
<gene>
    <name evidence="1" type="ORF">LEP1GSC188_4669</name>
</gene>
<comment type="caution">
    <text evidence="1">The sequence shown here is derived from an EMBL/GenBank/DDBJ whole genome shotgun (WGS) entry which is preliminary data.</text>
</comment>
<reference evidence="1 2" key="1">
    <citation type="submission" date="2013-01" db="EMBL/GenBank/DDBJ databases">
        <authorList>
            <person name="Harkins D.M."/>
            <person name="Durkin A.S."/>
            <person name="Brinkac L.M."/>
            <person name="Haft D.H."/>
            <person name="Selengut J.D."/>
            <person name="Sanka R."/>
            <person name="DePew J."/>
            <person name="Purushe J."/>
            <person name="Tulsiani S.M."/>
            <person name="Graham G.C."/>
            <person name="Burns M.-A."/>
            <person name="Dohnt M.F."/>
            <person name="Smythe L.D."/>
            <person name="McKay D.B."/>
            <person name="Craig S.B."/>
            <person name="Vinetz J.M."/>
            <person name="Sutton G.G."/>
            <person name="Nierman W.C."/>
            <person name="Fouts D.E."/>
        </authorList>
    </citation>
    <scope>NUCLEOTIDE SEQUENCE [LARGE SCALE GENOMIC DNA]</scope>
    <source>
        <strain evidence="1 2">LT2116</strain>
    </source>
</reference>